<dbReference type="Proteomes" id="UP000566819">
    <property type="component" value="Unassembled WGS sequence"/>
</dbReference>
<accession>A0A8H4R384</accession>
<feature type="compositionally biased region" description="Basic and acidic residues" evidence="1">
    <location>
        <begin position="10"/>
        <end position="21"/>
    </location>
</feature>
<reference evidence="2 3" key="1">
    <citation type="submission" date="2020-03" db="EMBL/GenBank/DDBJ databases">
        <title>Draft Genome Sequence of Cudoniella acicularis.</title>
        <authorList>
            <person name="Buettner E."/>
            <person name="Kellner H."/>
        </authorList>
    </citation>
    <scope>NUCLEOTIDE SEQUENCE [LARGE SCALE GENOMIC DNA]</scope>
    <source>
        <strain evidence="2 3">DSM 108380</strain>
    </source>
</reference>
<keyword evidence="3" id="KW-1185">Reference proteome</keyword>
<organism evidence="2 3">
    <name type="scientific">Cudoniella acicularis</name>
    <dbReference type="NCBI Taxonomy" id="354080"/>
    <lineage>
        <taxon>Eukaryota</taxon>
        <taxon>Fungi</taxon>
        <taxon>Dikarya</taxon>
        <taxon>Ascomycota</taxon>
        <taxon>Pezizomycotina</taxon>
        <taxon>Leotiomycetes</taxon>
        <taxon>Helotiales</taxon>
        <taxon>Tricladiaceae</taxon>
        <taxon>Cudoniella</taxon>
    </lineage>
</organism>
<dbReference type="OrthoDB" id="3526778at2759"/>
<name>A0A8H4R384_9HELO</name>
<proteinExistence type="predicted"/>
<gene>
    <name evidence="2" type="ORF">G7Y89_g14399</name>
</gene>
<evidence type="ECO:0000256" key="1">
    <source>
        <dbReference type="SAM" id="MobiDB-lite"/>
    </source>
</evidence>
<protein>
    <submittedName>
        <fullName evidence="2">Uncharacterized protein</fullName>
    </submittedName>
</protein>
<dbReference type="AlphaFoldDB" id="A0A8H4R384"/>
<feature type="region of interest" description="Disordered" evidence="1">
    <location>
        <begin position="1"/>
        <end position="43"/>
    </location>
</feature>
<dbReference type="EMBL" id="JAAMPI010001889">
    <property type="protein sequence ID" value="KAF4621946.1"/>
    <property type="molecule type" value="Genomic_DNA"/>
</dbReference>
<sequence>MPILNNAKRARGEENSEDDKPKGRKRRLVKKDPKNGPKTKKMANFKDLPPEIRLMIYDLDGVLQVRSDGSAPPLLYVLYGIKRLYEDVKAEYHRRNATRLCLEGYDDYIGSLTNEEMKQFRTIRIVLDPSYLK</sequence>
<evidence type="ECO:0000313" key="2">
    <source>
        <dbReference type="EMBL" id="KAF4621946.1"/>
    </source>
</evidence>
<evidence type="ECO:0000313" key="3">
    <source>
        <dbReference type="Proteomes" id="UP000566819"/>
    </source>
</evidence>
<comment type="caution">
    <text evidence="2">The sequence shown here is derived from an EMBL/GenBank/DDBJ whole genome shotgun (WGS) entry which is preliminary data.</text>
</comment>